<dbReference type="Proteomes" id="UP001139534">
    <property type="component" value="Unassembled WGS sequence"/>
</dbReference>
<dbReference type="InterPro" id="IPR003660">
    <property type="entry name" value="HAMP_dom"/>
</dbReference>
<keyword evidence="8" id="KW-0547">Nucleotide-binding</keyword>
<dbReference type="InterPro" id="IPR005467">
    <property type="entry name" value="His_kinase_dom"/>
</dbReference>
<dbReference type="AlphaFoldDB" id="A0A9X1Y1I2"/>
<evidence type="ECO:0000259" key="15">
    <source>
        <dbReference type="PROSITE" id="PS50109"/>
    </source>
</evidence>
<dbReference type="GO" id="GO:0005886">
    <property type="term" value="C:plasma membrane"/>
    <property type="evidence" value="ECO:0007669"/>
    <property type="project" value="UniProtKB-SubCell"/>
</dbReference>
<evidence type="ECO:0000256" key="3">
    <source>
        <dbReference type="ARBA" id="ARBA00012438"/>
    </source>
</evidence>
<dbReference type="EMBL" id="JALPRK010000001">
    <property type="protein sequence ID" value="MCK8485677.1"/>
    <property type="molecule type" value="Genomic_DNA"/>
</dbReference>
<evidence type="ECO:0000256" key="1">
    <source>
        <dbReference type="ARBA" id="ARBA00000085"/>
    </source>
</evidence>
<dbReference type="InterPro" id="IPR050640">
    <property type="entry name" value="Bact_2-comp_sensor_kinase"/>
</dbReference>
<evidence type="ECO:0000256" key="5">
    <source>
        <dbReference type="ARBA" id="ARBA00022553"/>
    </source>
</evidence>
<comment type="caution">
    <text evidence="17">The sequence shown here is derived from an EMBL/GenBank/DDBJ whole genome shotgun (WGS) entry which is preliminary data.</text>
</comment>
<dbReference type="EC" id="2.7.13.3" evidence="3"/>
<dbReference type="PANTHER" id="PTHR34220">
    <property type="entry name" value="SENSOR HISTIDINE KINASE YPDA"/>
    <property type="match status" value="1"/>
</dbReference>
<organism evidence="17 18">
    <name type="scientific">Paenibacillus mellifer</name>
    <dbReference type="NCBI Taxonomy" id="2937794"/>
    <lineage>
        <taxon>Bacteria</taxon>
        <taxon>Bacillati</taxon>
        <taxon>Bacillota</taxon>
        <taxon>Bacilli</taxon>
        <taxon>Bacillales</taxon>
        <taxon>Paenibacillaceae</taxon>
        <taxon>Paenibacillus</taxon>
    </lineage>
</organism>
<keyword evidence="11 14" id="KW-1133">Transmembrane helix</keyword>
<dbReference type="PANTHER" id="PTHR34220:SF11">
    <property type="entry name" value="SENSOR PROTEIN KINASE HPTS"/>
    <property type="match status" value="1"/>
</dbReference>
<dbReference type="GO" id="GO:0005524">
    <property type="term" value="F:ATP binding"/>
    <property type="evidence" value="ECO:0007669"/>
    <property type="project" value="UniProtKB-KW"/>
</dbReference>
<keyword evidence="12" id="KW-0902">Two-component regulatory system</keyword>
<evidence type="ECO:0000256" key="7">
    <source>
        <dbReference type="ARBA" id="ARBA00022692"/>
    </source>
</evidence>
<keyword evidence="7 14" id="KW-0812">Transmembrane</keyword>
<evidence type="ECO:0000256" key="11">
    <source>
        <dbReference type="ARBA" id="ARBA00022989"/>
    </source>
</evidence>
<evidence type="ECO:0000256" key="12">
    <source>
        <dbReference type="ARBA" id="ARBA00023012"/>
    </source>
</evidence>
<evidence type="ECO:0000256" key="8">
    <source>
        <dbReference type="ARBA" id="ARBA00022741"/>
    </source>
</evidence>
<evidence type="ECO:0000256" key="14">
    <source>
        <dbReference type="SAM" id="Phobius"/>
    </source>
</evidence>
<keyword evidence="6" id="KW-0808">Transferase</keyword>
<name>A0A9X1Y1I2_9BACL</name>
<evidence type="ECO:0000256" key="6">
    <source>
        <dbReference type="ARBA" id="ARBA00022679"/>
    </source>
</evidence>
<dbReference type="InterPro" id="IPR010559">
    <property type="entry name" value="Sig_transdc_His_kin_internal"/>
</dbReference>
<keyword evidence="18" id="KW-1185">Reference proteome</keyword>
<feature type="transmembrane region" description="Helical" evidence="14">
    <location>
        <begin position="37"/>
        <end position="57"/>
    </location>
</feature>
<dbReference type="CDD" id="cd12912">
    <property type="entry name" value="PDC2_MCP_like"/>
    <property type="match status" value="1"/>
</dbReference>
<evidence type="ECO:0000256" key="13">
    <source>
        <dbReference type="ARBA" id="ARBA00023136"/>
    </source>
</evidence>
<sequence length="608" mass="69765">MNIEKTFRETDGGSPVFRRLSLFKHHWIANLRLRNKLFIIFLIVSFIPCSVLIYYSYTSTRDTITEQTYASLSGTLNQINTNLENRLGYYEQLTNILYMDAQLRNFLSNDYEQAFYYLDAFQYINRTMSSMLISNANIQGITIYIDNKTLYSDKQYIKYTEELPETVKQQALNAAGSPVYIHIDDPQTGPSYVTLARSLSYFSLMHPYGILTINIDDKEIYSLIEKENVNKSVYIIDNTGRVISSGDAAMKGRQLFDVYPIQADLTLSGGKFDTRIDGQERFFTYKKLSNGWTTVITVPYDELLANTNKATKRIVWISITVIAVAALLIFVTAKVITKRIEVLLQQIRKVERGNFQVKRKPMGNDEIGQLSYAFQKMATRIQELIDEVYVKEIAVKDSELTTLQAQINPHFLYNTLSSISSLALKEGSNQVYQMVSHLSKYYRISLNKGKRVVLLEQEIQLVKNYVSIQEIRFRGMLHMHYDLDESLFNRTVIKLILQPFIENCINHAIWNEAGIHINVKLKAEGEDLLLKVIDDGQGMTRERLEEAFNKASNQSGYGIKNVDDRIKLAYGEQYGVEIFSRLGIGTNVTIRLPLNPNASELETRLNMG</sequence>
<dbReference type="RefSeq" id="WP_248549933.1">
    <property type="nucleotide sequence ID" value="NZ_JALPRK010000001.1"/>
</dbReference>
<dbReference type="SMART" id="SM00304">
    <property type="entry name" value="HAMP"/>
    <property type="match status" value="1"/>
</dbReference>
<evidence type="ECO:0000256" key="10">
    <source>
        <dbReference type="ARBA" id="ARBA00022840"/>
    </source>
</evidence>
<evidence type="ECO:0000256" key="4">
    <source>
        <dbReference type="ARBA" id="ARBA00022475"/>
    </source>
</evidence>
<comment type="subcellular location">
    <subcellularLocation>
        <location evidence="2">Cell membrane</location>
        <topology evidence="2">Multi-pass membrane protein</topology>
    </subcellularLocation>
</comment>
<dbReference type="CDD" id="cd06225">
    <property type="entry name" value="HAMP"/>
    <property type="match status" value="1"/>
</dbReference>
<evidence type="ECO:0000259" key="16">
    <source>
        <dbReference type="PROSITE" id="PS50885"/>
    </source>
</evidence>
<keyword evidence="5" id="KW-0597">Phosphoprotein</keyword>
<dbReference type="SUPFAM" id="SSF158472">
    <property type="entry name" value="HAMP domain-like"/>
    <property type="match status" value="1"/>
</dbReference>
<dbReference type="Gene3D" id="3.30.565.10">
    <property type="entry name" value="Histidine kinase-like ATPase, C-terminal domain"/>
    <property type="match status" value="1"/>
</dbReference>
<evidence type="ECO:0000256" key="2">
    <source>
        <dbReference type="ARBA" id="ARBA00004651"/>
    </source>
</evidence>
<keyword evidence="10" id="KW-0067">ATP-binding</keyword>
<dbReference type="Pfam" id="PF00672">
    <property type="entry name" value="HAMP"/>
    <property type="match status" value="1"/>
</dbReference>
<evidence type="ECO:0000313" key="18">
    <source>
        <dbReference type="Proteomes" id="UP001139534"/>
    </source>
</evidence>
<feature type="domain" description="Histidine kinase" evidence="15">
    <location>
        <begin position="493"/>
        <end position="596"/>
    </location>
</feature>
<dbReference type="GO" id="GO:0000155">
    <property type="term" value="F:phosphorelay sensor kinase activity"/>
    <property type="evidence" value="ECO:0007669"/>
    <property type="project" value="InterPro"/>
</dbReference>
<dbReference type="InterPro" id="IPR003594">
    <property type="entry name" value="HATPase_dom"/>
</dbReference>
<dbReference type="Pfam" id="PF06580">
    <property type="entry name" value="His_kinase"/>
    <property type="match status" value="1"/>
</dbReference>
<keyword evidence="13 14" id="KW-0472">Membrane</keyword>
<dbReference type="Gene3D" id="1.10.287.130">
    <property type="match status" value="1"/>
</dbReference>
<comment type="catalytic activity">
    <reaction evidence="1">
        <text>ATP + protein L-histidine = ADP + protein N-phospho-L-histidine.</text>
        <dbReference type="EC" id="2.7.13.3"/>
    </reaction>
</comment>
<protein>
    <recommendedName>
        <fullName evidence="3">histidine kinase</fullName>
        <ecNumber evidence="3">2.7.13.3</ecNumber>
    </recommendedName>
</protein>
<evidence type="ECO:0000256" key="9">
    <source>
        <dbReference type="ARBA" id="ARBA00022777"/>
    </source>
</evidence>
<proteinExistence type="predicted"/>
<dbReference type="PROSITE" id="PS50885">
    <property type="entry name" value="HAMP"/>
    <property type="match status" value="1"/>
</dbReference>
<keyword evidence="4" id="KW-1003">Cell membrane</keyword>
<evidence type="ECO:0000313" key="17">
    <source>
        <dbReference type="EMBL" id="MCK8485677.1"/>
    </source>
</evidence>
<keyword evidence="9 17" id="KW-0418">Kinase</keyword>
<feature type="domain" description="HAMP" evidence="16">
    <location>
        <begin position="334"/>
        <end position="386"/>
    </location>
</feature>
<dbReference type="SUPFAM" id="SSF55874">
    <property type="entry name" value="ATPase domain of HSP90 chaperone/DNA topoisomerase II/histidine kinase"/>
    <property type="match status" value="1"/>
</dbReference>
<dbReference type="Gene3D" id="3.30.450.20">
    <property type="entry name" value="PAS domain"/>
    <property type="match status" value="1"/>
</dbReference>
<gene>
    <name evidence="17" type="ORF">M0651_00640</name>
</gene>
<dbReference type="InterPro" id="IPR036890">
    <property type="entry name" value="HATPase_C_sf"/>
</dbReference>
<reference evidence="17" key="1">
    <citation type="submission" date="2022-04" db="EMBL/GenBank/DDBJ databases">
        <authorList>
            <person name="Seo M.-J."/>
        </authorList>
    </citation>
    <scope>NUCLEOTIDE SEQUENCE</scope>
    <source>
        <strain evidence="17">MBLB2552</strain>
    </source>
</reference>
<dbReference type="Pfam" id="PF02518">
    <property type="entry name" value="HATPase_c"/>
    <property type="match status" value="1"/>
</dbReference>
<accession>A0A9X1Y1I2</accession>
<feature type="transmembrane region" description="Helical" evidence="14">
    <location>
        <begin position="314"/>
        <end position="336"/>
    </location>
</feature>
<dbReference type="PROSITE" id="PS50109">
    <property type="entry name" value="HIS_KIN"/>
    <property type="match status" value="1"/>
</dbReference>